<sequence>MAGILDDIMSYLPQGILSGGPNYAALNPDAGDTDALAKAISGSPYDPYDKKKKEDAAKEAAKGVFETGVQPPVSVGISGNQAMTAPAPFGALSPMVATPSPGWTHGLDGKDVPIAPSPPVAPALPPAVANSNATAPATVPMPQPRPVAAPTPAAASSPPPTPSVDDTTQKSNVPVQPQNAPPVPQSSLLGRIGQGIKDFSDATGAHTATLLAAAGGLAGAPSWGTGLSRGFTQAAAALPIDQRSNNQNQTVQALIKRGMPEDMARAAAGNPVIMQQIVPQMFGAKQRKFTVIKDALGNETPAFADEAAGKLYDTAGKEITPGGNAISSVSHAEPNYDPVTRRDEGFLKSLDPVTAAAVKDIADGNMSGTGRNLQKLMPYVARYEQGFTTGTYTSRNKFNTELGSQSPSTVGGQKVLMGTALGHLGEAAEAAADLNNSNGLGSADLGHTANAIGNRTTANAAKVNALNDRVAKFSGEIGKLYSGSSGGGVHEREESRGRLGSNLTSAELAAGLESNRDLILSKQQALQQQATDLFGPEGAKRYDFIGPEGRKSLEKIETAIAKLKGNAPASSAQPAVAPTPGAGKTSTGVTWSIQ</sequence>
<name>A0A1M7T749_9BRAD</name>
<feature type="compositionally biased region" description="Polar residues" evidence="1">
    <location>
        <begin position="584"/>
        <end position="594"/>
    </location>
</feature>
<feature type="region of interest" description="Disordered" evidence="1">
    <location>
        <begin position="123"/>
        <end position="185"/>
    </location>
</feature>
<evidence type="ECO:0000256" key="1">
    <source>
        <dbReference type="SAM" id="MobiDB-lite"/>
    </source>
</evidence>
<keyword evidence="3" id="KW-1185">Reference proteome</keyword>
<feature type="compositionally biased region" description="Pro residues" evidence="1">
    <location>
        <begin position="139"/>
        <end position="149"/>
    </location>
</feature>
<dbReference type="EMBL" id="LT670849">
    <property type="protein sequence ID" value="SHN66514.1"/>
    <property type="molecule type" value="Genomic_DNA"/>
</dbReference>
<proteinExistence type="predicted"/>
<reference evidence="3" key="1">
    <citation type="submission" date="2016-11" db="EMBL/GenBank/DDBJ databases">
        <authorList>
            <person name="Varghese N."/>
            <person name="Submissions S."/>
        </authorList>
    </citation>
    <scope>NUCLEOTIDE SEQUENCE [LARGE SCALE GENOMIC DNA]</scope>
    <source>
        <strain evidence="3">GAS401</strain>
    </source>
</reference>
<feature type="region of interest" description="Disordered" evidence="1">
    <location>
        <begin position="482"/>
        <end position="502"/>
    </location>
</feature>
<protein>
    <submittedName>
        <fullName evidence="2">Uncharacterized protein</fullName>
    </submittedName>
</protein>
<evidence type="ECO:0000313" key="2">
    <source>
        <dbReference type="EMBL" id="SHN66514.1"/>
    </source>
</evidence>
<evidence type="ECO:0000313" key="3">
    <source>
        <dbReference type="Proteomes" id="UP000184096"/>
    </source>
</evidence>
<feature type="compositionally biased region" description="Low complexity" evidence="1">
    <location>
        <begin position="567"/>
        <end position="580"/>
    </location>
</feature>
<dbReference type="Proteomes" id="UP000184096">
    <property type="component" value="Chromosome I"/>
</dbReference>
<feature type="region of interest" description="Disordered" evidence="1">
    <location>
        <begin position="565"/>
        <end position="594"/>
    </location>
</feature>
<dbReference type="RefSeq" id="WP_156898393.1">
    <property type="nucleotide sequence ID" value="NZ_LT670849.1"/>
</dbReference>
<gene>
    <name evidence="2" type="ORF">SAMN05444170_0968</name>
</gene>
<dbReference type="AlphaFoldDB" id="A0A1M7T749"/>
<organism evidence="2 3">
    <name type="scientific">Bradyrhizobium erythrophlei</name>
    <dbReference type="NCBI Taxonomy" id="1437360"/>
    <lineage>
        <taxon>Bacteria</taxon>
        <taxon>Pseudomonadati</taxon>
        <taxon>Pseudomonadota</taxon>
        <taxon>Alphaproteobacteria</taxon>
        <taxon>Hyphomicrobiales</taxon>
        <taxon>Nitrobacteraceae</taxon>
        <taxon>Bradyrhizobium</taxon>
    </lineage>
</organism>
<accession>A0A1M7T749</accession>